<sequence>MDDLLTEAQTMTVLFRNPTQILDYMEEFVKISSAQNEYEFICPGFKLLINDEKCYCSRRARVVKVQQNDIYNYQLIATQINEIVPKTEQIILPEMFGIVFENVHSAECKHQRLFCRAFNKLHYRTQLAQPEHDSIHESNQCLTQNYNQLSKQQVKQEKKGLLRFRADHRESSLTEEKIINMLLDDDSYYINITYVEPGENLINIGHATFKSSSFHLFQALEQALISKSHAITRLTIFLSFDEKSIITFLKRHEQDQNNQLLFYDFIQKFNVKIVYGRKTHSIESLKLIFAVQLSSFGIVV</sequence>
<accession>A0AA86NLU7</accession>
<dbReference type="AlphaFoldDB" id="A0AA86NLU7"/>
<proteinExistence type="predicted"/>
<comment type="caution">
    <text evidence="1">The sequence shown here is derived from an EMBL/GenBank/DDBJ whole genome shotgun (WGS) entry which is preliminary data.</text>
</comment>
<name>A0AA86NLU7_9EUKA</name>
<reference evidence="2 3" key="2">
    <citation type="submission" date="2024-07" db="EMBL/GenBank/DDBJ databases">
        <authorList>
            <person name="Akdeniz Z."/>
        </authorList>
    </citation>
    <scope>NUCLEOTIDE SEQUENCE [LARGE SCALE GENOMIC DNA]</scope>
</reference>
<keyword evidence="3" id="KW-1185">Reference proteome</keyword>
<evidence type="ECO:0000313" key="3">
    <source>
        <dbReference type="Proteomes" id="UP001642409"/>
    </source>
</evidence>
<gene>
    <name evidence="2" type="ORF">HINF_LOCUS64300</name>
    <name evidence="1" type="ORF">HINF_LOCUS8886</name>
</gene>
<organism evidence="1">
    <name type="scientific">Hexamita inflata</name>
    <dbReference type="NCBI Taxonomy" id="28002"/>
    <lineage>
        <taxon>Eukaryota</taxon>
        <taxon>Metamonada</taxon>
        <taxon>Diplomonadida</taxon>
        <taxon>Hexamitidae</taxon>
        <taxon>Hexamitinae</taxon>
        <taxon>Hexamita</taxon>
    </lineage>
</organism>
<evidence type="ECO:0000313" key="1">
    <source>
        <dbReference type="EMBL" id="CAI9921241.1"/>
    </source>
</evidence>
<evidence type="ECO:0000313" key="2">
    <source>
        <dbReference type="EMBL" id="CAL6088798.1"/>
    </source>
</evidence>
<dbReference type="EMBL" id="CATOUU010000218">
    <property type="protein sequence ID" value="CAI9921241.1"/>
    <property type="molecule type" value="Genomic_DNA"/>
</dbReference>
<reference evidence="1" key="1">
    <citation type="submission" date="2023-06" db="EMBL/GenBank/DDBJ databases">
        <authorList>
            <person name="Kurt Z."/>
        </authorList>
    </citation>
    <scope>NUCLEOTIDE SEQUENCE</scope>
</reference>
<dbReference type="Proteomes" id="UP001642409">
    <property type="component" value="Unassembled WGS sequence"/>
</dbReference>
<protein>
    <submittedName>
        <fullName evidence="2">Hypothetical_protein</fullName>
    </submittedName>
</protein>
<dbReference type="EMBL" id="CAXDID020000411">
    <property type="protein sequence ID" value="CAL6088798.1"/>
    <property type="molecule type" value="Genomic_DNA"/>
</dbReference>